<dbReference type="CDD" id="cd01011">
    <property type="entry name" value="nicotinamidase"/>
    <property type="match status" value="1"/>
</dbReference>
<dbReference type="GO" id="GO:0008936">
    <property type="term" value="F:nicotinamidase activity"/>
    <property type="evidence" value="ECO:0007669"/>
    <property type="project" value="UniProtKB-EC"/>
</dbReference>
<keyword evidence="3" id="KW-0479">Metal-binding</keyword>
<reference evidence="9 10" key="1">
    <citation type="submission" date="2019-03" db="EMBL/GenBank/DDBJ databases">
        <title>Genomic Encyclopedia of Archaeal and Bacterial Type Strains, Phase II (KMG-II): from individual species to whole genera.</title>
        <authorList>
            <person name="Goeker M."/>
        </authorList>
    </citation>
    <scope>NUCLEOTIDE SEQUENCE [LARGE SCALE GENOMIC DNA]</scope>
    <source>
        <strain evidence="9 10">DSM 22554</strain>
    </source>
</reference>
<evidence type="ECO:0000256" key="1">
    <source>
        <dbReference type="ARBA" id="ARBA00006336"/>
    </source>
</evidence>
<dbReference type="EMBL" id="SMGO01000002">
    <property type="protein sequence ID" value="TCK83275.1"/>
    <property type="molecule type" value="Genomic_DNA"/>
</dbReference>
<dbReference type="GO" id="GO:0019363">
    <property type="term" value="P:pyridine nucleotide biosynthetic process"/>
    <property type="evidence" value="ECO:0007669"/>
    <property type="project" value="UniProtKB-KW"/>
</dbReference>
<dbReference type="PANTHER" id="PTHR11080">
    <property type="entry name" value="PYRAZINAMIDASE/NICOTINAMIDASE"/>
    <property type="match status" value="1"/>
</dbReference>
<evidence type="ECO:0000256" key="6">
    <source>
        <dbReference type="ARBA" id="ARBA00039017"/>
    </source>
</evidence>
<evidence type="ECO:0000256" key="5">
    <source>
        <dbReference type="ARBA" id="ARBA00037900"/>
    </source>
</evidence>
<dbReference type="EC" id="3.5.1.19" evidence="6"/>
<keyword evidence="2" id="KW-0662">Pyridine nucleotide biosynthesis</keyword>
<gene>
    <name evidence="9" type="ORF">C8N28_1866</name>
</gene>
<evidence type="ECO:0000256" key="2">
    <source>
        <dbReference type="ARBA" id="ARBA00022642"/>
    </source>
</evidence>
<keyword evidence="4" id="KW-0378">Hydrolase</keyword>
<dbReference type="Pfam" id="PF00857">
    <property type="entry name" value="Isochorismatase"/>
    <property type="match status" value="1"/>
</dbReference>
<name>A0A4R1LVZ9_9SPHI</name>
<comment type="pathway">
    <text evidence="5">Cofactor biosynthesis; nicotinate biosynthesis; nicotinate from nicotinamide: step 1/1.</text>
</comment>
<dbReference type="NCBIfam" id="NF008623">
    <property type="entry name" value="PRK11609.1"/>
    <property type="match status" value="1"/>
</dbReference>
<dbReference type="InterPro" id="IPR052347">
    <property type="entry name" value="Isochorismatase_Nicotinamidase"/>
</dbReference>
<proteinExistence type="inferred from homology"/>
<dbReference type="PANTHER" id="PTHR11080:SF2">
    <property type="entry name" value="LD05707P"/>
    <property type="match status" value="1"/>
</dbReference>
<evidence type="ECO:0000259" key="8">
    <source>
        <dbReference type="Pfam" id="PF00857"/>
    </source>
</evidence>
<evidence type="ECO:0000313" key="10">
    <source>
        <dbReference type="Proteomes" id="UP000294616"/>
    </source>
</evidence>
<protein>
    <recommendedName>
        <fullName evidence="6">nicotinamidase</fullName>
        <ecNumber evidence="6">3.5.1.19</ecNumber>
    </recommendedName>
    <alternativeName>
        <fullName evidence="7">Nicotinamide deamidase</fullName>
    </alternativeName>
</protein>
<accession>A0A4R1LVZ9</accession>
<dbReference type="Gene3D" id="3.40.50.850">
    <property type="entry name" value="Isochorismatase-like"/>
    <property type="match status" value="1"/>
</dbReference>
<dbReference type="InterPro" id="IPR036380">
    <property type="entry name" value="Isochorismatase-like_sf"/>
</dbReference>
<evidence type="ECO:0000256" key="7">
    <source>
        <dbReference type="ARBA" id="ARBA00043224"/>
    </source>
</evidence>
<dbReference type="OrthoDB" id="9791276at2"/>
<sequence length="236" mass="26412">MSNILPSKLVERLRDEFHFEEKLYFEGTSNIKNNALIIIDIQYDFLPGGSLAVQDGNKIIPIINKIQEHFDLIVITQDWHPANHKSFASSHKDKKPYDIIKLHGADQVLWPVHCVQGSRGAAISKQLETQKTSLIIRKGMNTEIDSYSGFFDNERLNSTGLAGFLTEKGINKVSICGLAADFCVFYTAMDALDLGFEAEIVIDATKAIDPDEFKIKLEAFKEKGGKEISSTSFLLK</sequence>
<evidence type="ECO:0000256" key="3">
    <source>
        <dbReference type="ARBA" id="ARBA00022723"/>
    </source>
</evidence>
<dbReference type="Proteomes" id="UP000294616">
    <property type="component" value="Unassembled WGS sequence"/>
</dbReference>
<evidence type="ECO:0000256" key="4">
    <source>
        <dbReference type="ARBA" id="ARBA00022801"/>
    </source>
</evidence>
<dbReference type="GO" id="GO:0046872">
    <property type="term" value="F:metal ion binding"/>
    <property type="evidence" value="ECO:0007669"/>
    <property type="project" value="UniProtKB-KW"/>
</dbReference>
<comment type="similarity">
    <text evidence="1">Belongs to the isochorismatase family.</text>
</comment>
<comment type="caution">
    <text evidence="9">The sequence shown here is derived from an EMBL/GenBank/DDBJ whole genome shotgun (WGS) entry which is preliminary data.</text>
</comment>
<keyword evidence="10" id="KW-1185">Reference proteome</keyword>
<dbReference type="InterPro" id="IPR000868">
    <property type="entry name" value="Isochorismatase-like_dom"/>
</dbReference>
<dbReference type="SUPFAM" id="SSF52499">
    <property type="entry name" value="Isochorismatase-like hydrolases"/>
    <property type="match status" value="1"/>
</dbReference>
<feature type="domain" description="Isochorismatase-like" evidence="8">
    <location>
        <begin position="35"/>
        <end position="229"/>
    </location>
</feature>
<evidence type="ECO:0000313" key="9">
    <source>
        <dbReference type="EMBL" id="TCK83275.1"/>
    </source>
</evidence>
<organism evidence="9 10">
    <name type="scientific">Albibacterium bauzanense</name>
    <dbReference type="NCBI Taxonomy" id="653929"/>
    <lineage>
        <taxon>Bacteria</taxon>
        <taxon>Pseudomonadati</taxon>
        <taxon>Bacteroidota</taxon>
        <taxon>Sphingobacteriia</taxon>
        <taxon>Sphingobacteriales</taxon>
        <taxon>Sphingobacteriaceae</taxon>
        <taxon>Albibacterium</taxon>
    </lineage>
</organism>
<dbReference type="RefSeq" id="WP_132224120.1">
    <property type="nucleotide sequence ID" value="NZ_SMGO01000002.1"/>
</dbReference>
<dbReference type="AlphaFoldDB" id="A0A4R1LVZ9"/>